<dbReference type="RefSeq" id="WP_013177338.1">
    <property type="nucleotide sequence ID" value="NC_014221.1"/>
</dbReference>
<dbReference type="InterPro" id="IPR011006">
    <property type="entry name" value="CheY-like_superfamily"/>
</dbReference>
<dbReference type="HOGENOM" id="CLU_1015430_0_0_0"/>
<evidence type="ECO:0000259" key="1">
    <source>
        <dbReference type="Pfam" id="PF14332"/>
    </source>
</evidence>
<keyword evidence="3" id="KW-1185">Reference proteome</keyword>
<dbReference type="SUPFAM" id="SSF52172">
    <property type="entry name" value="CheY-like"/>
    <property type="match status" value="1"/>
</dbReference>
<dbReference type="Pfam" id="PF14332">
    <property type="entry name" value="DUF4388"/>
    <property type="match status" value="1"/>
</dbReference>
<proteinExistence type="predicted"/>
<reference evidence="2 3" key="2">
    <citation type="journal article" date="2011" name="Stand. Genomic Sci.">
        <title>Complete genome sequence of Truepera radiovictrix type strain (RQ-24).</title>
        <authorList>
            <person name="Ivanova N."/>
            <person name="Rohde C."/>
            <person name="Munk C."/>
            <person name="Nolan M."/>
            <person name="Lucas S."/>
            <person name="Del Rio T.G."/>
            <person name="Tice H."/>
            <person name="Deshpande S."/>
            <person name="Cheng J.F."/>
            <person name="Tapia R."/>
            <person name="Han C."/>
            <person name="Goodwin L."/>
            <person name="Pitluck S."/>
            <person name="Liolios K."/>
            <person name="Mavromatis K."/>
            <person name="Mikhailova N."/>
            <person name="Pati A."/>
            <person name="Chen A."/>
            <person name="Palaniappan K."/>
            <person name="Land M."/>
            <person name="Hauser L."/>
            <person name="Chang Y.J."/>
            <person name="Jeffries C.D."/>
            <person name="Brambilla E."/>
            <person name="Rohde M."/>
            <person name="Goker M."/>
            <person name="Tindall B.J."/>
            <person name="Woyke T."/>
            <person name="Bristow J."/>
            <person name="Eisen J.A."/>
            <person name="Markowitz V."/>
            <person name="Hugenholtz P."/>
            <person name="Kyrpides N.C."/>
            <person name="Klenk H.P."/>
            <person name="Lapidus A."/>
        </authorList>
    </citation>
    <scope>NUCLEOTIDE SEQUENCE [LARGE SCALE GENOMIC DNA]</scope>
    <source>
        <strain evidence="3">DSM 17093 / CIP 108686 / LMG 22925 / RQ-24</strain>
    </source>
</reference>
<dbReference type="InterPro" id="IPR025497">
    <property type="entry name" value="PatA-like_N"/>
</dbReference>
<dbReference type="AlphaFoldDB" id="D7CU68"/>
<accession>D7CU68</accession>
<protein>
    <recommendedName>
        <fullName evidence="1">PatA-like N-terminal domain-containing protein</fullName>
    </recommendedName>
</protein>
<dbReference type="EMBL" id="CP002049">
    <property type="protein sequence ID" value="ADI13966.1"/>
    <property type="molecule type" value="Genomic_DNA"/>
</dbReference>
<dbReference type="Gene3D" id="3.40.50.2300">
    <property type="match status" value="1"/>
</dbReference>
<dbReference type="Proteomes" id="UP000000379">
    <property type="component" value="Chromosome"/>
</dbReference>
<evidence type="ECO:0000313" key="2">
    <source>
        <dbReference type="EMBL" id="ADI13966.1"/>
    </source>
</evidence>
<dbReference type="STRING" id="649638.Trad_0832"/>
<reference evidence="3" key="1">
    <citation type="submission" date="2010-05" db="EMBL/GenBank/DDBJ databases">
        <title>The complete genome of Truepera radiovictris DSM 17093.</title>
        <authorList>
            <consortium name="US DOE Joint Genome Institute (JGI-PGF)"/>
            <person name="Lucas S."/>
            <person name="Copeland A."/>
            <person name="Lapidus A."/>
            <person name="Glavina del Rio T."/>
            <person name="Dalin E."/>
            <person name="Tice H."/>
            <person name="Bruce D."/>
            <person name="Goodwin L."/>
            <person name="Pitluck S."/>
            <person name="Kyrpides N."/>
            <person name="Mavromatis K."/>
            <person name="Ovchinnikova G."/>
            <person name="Munk A.C."/>
            <person name="Detter J.C."/>
            <person name="Han C."/>
            <person name="Tapia R."/>
            <person name="Land M."/>
            <person name="Hauser L."/>
            <person name="Markowitz V."/>
            <person name="Cheng J.-F."/>
            <person name="Hugenholtz P."/>
            <person name="Woyke T."/>
            <person name="Wu D."/>
            <person name="Tindall B."/>
            <person name="Pomrenke H.G."/>
            <person name="Brambilla E."/>
            <person name="Klenk H.-P."/>
            <person name="Eisen J.A."/>
        </authorList>
    </citation>
    <scope>NUCLEOTIDE SEQUENCE [LARGE SCALE GENOMIC DNA]</scope>
    <source>
        <strain evidence="3">DSM 17093 / CIP 108686 / LMG 22925 / RQ-24</strain>
    </source>
</reference>
<gene>
    <name evidence="2" type="ordered locus">Trad_0832</name>
</gene>
<dbReference type="KEGG" id="tra:Trad_0832"/>
<name>D7CU68_TRURR</name>
<organism evidence="2 3">
    <name type="scientific">Truepera radiovictrix (strain DSM 17093 / CIP 108686 / LMG 22925 / RQ-24)</name>
    <dbReference type="NCBI Taxonomy" id="649638"/>
    <lineage>
        <taxon>Bacteria</taxon>
        <taxon>Thermotogati</taxon>
        <taxon>Deinococcota</taxon>
        <taxon>Deinococci</taxon>
        <taxon>Trueperales</taxon>
        <taxon>Trueperaceae</taxon>
        <taxon>Truepera</taxon>
    </lineage>
</organism>
<evidence type="ECO:0000313" key="3">
    <source>
        <dbReference type="Proteomes" id="UP000000379"/>
    </source>
</evidence>
<feature type="domain" description="PatA-like N-terminal" evidence="1">
    <location>
        <begin position="160"/>
        <end position="264"/>
    </location>
</feature>
<sequence length="274" mass="30100">MNVLVVTADDPQARALWARFYKRLLGDLVFRHASSVPEALAQMRAELPDVVVSARETGGVGALEVLQRVRGETKLREVPLILLDEALLGRLSPSRLEAILAADAHPADVLEAAFTLLITNGRFREAARAPHAPSDAGHPSRGCALARRHYAPRGREVKVSGTLEVMSLFDLVLSLTQKRNSGRLYLLLAGVEALLVFQQGRFVHAEYEQETGETALLHIFLEAERHPEAEFFFEPSPPLPQEGMTLHAPVQELLLKVAVALDHRRNVAAPGVQT</sequence>
<dbReference type="eggNOG" id="COG0784">
    <property type="taxonomic scope" value="Bacteria"/>
</dbReference>